<comment type="caution">
    <text evidence="1">The sequence shown here is derived from an EMBL/GenBank/DDBJ whole genome shotgun (WGS) entry which is preliminary data.</text>
</comment>
<dbReference type="Proteomes" id="UP000070366">
    <property type="component" value="Unassembled WGS sequence"/>
</dbReference>
<accession>A0A136Q8H9</accession>
<protein>
    <submittedName>
        <fullName evidence="1">Uncharacterized protein</fullName>
    </submittedName>
</protein>
<proteinExistence type="predicted"/>
<dbReference type="KEGG" id="cmiu:B1H56_13115"/>
<evidence type="ECO:0000313" key="2">
    <source>
        <dbReference type="Proteomes" id="UP000070366"/>
    </source>
</evidence>
<evidence type="ECO:0000313" key="1">
    <source>
        <dbReference type="EMBL" id="KXK66972.1"/>
    </source>
</evidence>
<dbReference type="AlphaFoldDB" id="A0A136Q8H9"/>
<sequence>MSFQIEIIHGHDSGSYFWIMPVRCRSGVHVLGICDVEEKRDAEISIEEENVASFLAVFFRKYFDKDLIWNRIREDCEIEFEWYLEHNFYTYPTIQIMLQEIQNVANLLKTDCTNPLLDEYKAQFSIYDMTEPDSILREEAYVATEERKKQMIEENIDVVIDFYHRFCTELSKMIEEAPDYQCISIMGP</sequence>
<dbReference type="OrthoDB" id="414469at186801"/>
<dbReference type="EMBL" id="LSZW01000013">
    <property type="protein sequence ID" value="KXK66972.1"/>
    <property type="molecule type" value="Genomic_DNA"/>
</dbReference>
<keyword evidence="2" id="KW-1185">Reference proteome</keyword>
<reference evidence="2" key="1">
    <citation type="submission" date="2016-02" db="EMBL/GenBank/DDBJ databases">
        <authorList>
            <person name="Mitreva M."/>
            <person name="Pepin K.H."/>
            <person name="Mihindukulasuriya K.A."/>
            <person name="Fulton R."/>
            <person name="Fronick C."/>
            <person name="O'Laughlin M."/>
            <person name="Miner T."/>
            <person name="Herter B."/>
            <person name="Rosa B.A."/>
            <person name="Cordes M."/>
            <person name="Tomlinson C."/>
            <person name="Wollam A."/>
            <person name="Palsikar V.B."/>
            <person name="Mardis E.R."/>
            <person name="Wilson R.K."/>
        </authorList>
    </citation>
    <scope>NUCLEOTIDE SEQUENCE [LARGE SCALE GENOMIC DNA]</scope>
    <source>
        <strain evidence="2">DSM 22607</strain>
    </source>
</reference>
<gene>
    <name evidence="1" type="ORF">HMPREF3293_00148</name>
</gene>
<dbReference type="RefSeq" id="WP_066523687.1">
    <property type="nucleotide sequence ID" value="NZ_CABMOF010000028.1"/>
</dbReference>
<name>A0A136Q8H9_9FIRM</name>
<organism evidence="1 2">
    <name type="scientific">Christensenella minuta</name>
    <dbReference type="NCBI Taxonomy" id="626937"/>
    <lineage>
        <taxon>Bacteria</taxon>
        <taxon>Bacillati</taxon>
        <taxon>Bacillota</taxon>
        <taxon>Clostridia</taxon>
        <taxon>Christensenellales</taxon>
        <taxon>Christensenellaceae</taxon>
        <taxon>Christensenella</taxon>
    </lineage>
</organism>